<protein>
    <submittedName>
        <fullName evidence="2">Uncharacterized protein</fullName>
    </submittedName>
</protein>
<name>A0AC34FWS0_9BILA</name>
<proteinExistence type="predicted"/>
<sequence length="136" mass="16833">MEKKYEGESDERKKLSKEYDDLHEDYLKINDKMNCFVQKYDEEMTEKDNCISKLKSENEMLKEEIRKLQSDCQQKEAKSEEELNKEKRERKEIEIKMDTYLKQVNEIKDVVKNWQNEEKQFGRKRVRFLLLFRFLF</sequence>
<dbReference type="Proteomes" id="UP000887579">
    <property type="component" value="Unplaced"/>
</dbReference>
<organism evidence="1 2">
    <name type="scientific">Panagrolaimus sp. ES5</name>
    <dbReference type="NCBI Taxonomy" id="591445"/>
    <lineage>
        <taxon>Eukaryota</taxon>
        <taxon>Metazoa</taxon>
        <taxon>Ecdysozoa</taxon>
        <taxon>Nematoda</taxon>
        <taxon>Chromadorea</taxon>
        <taxon>Rhabditida</taxon>
        <taxon>Tylenchina</taxon>
        <taxon>Panagrolaimomorpha</taxon>
        <taxon>Panagrolaimoidea</taxon>
        <taxon>Panagrolaimidae</taxon>
        <taxon>Panagrolaimus</taxon>
    </lineage>
</organism>
<reference evidence="2" key="1">
    <citation type="submission" date="2022-11" db="UniProtKB">
        <authorList>
            <consortium name="WormBaseParasite"/>
        </authorList>
    </citation>
    <scope>IDENTIFICATION</scope>
</reference>
<evidence type="ECO:0000313" key="1">
    <source>
        <dbReference type="Proteomes" id="UP000887579"/>
    </source>
</evidence>
<evidence type="ECO:0000313" key="2">
    <source>
        <dbReference type="WBParaSite" id="ES5_v2.g21809.t1"/>
    </source>
</evidence>
<accession>A0AC34FWS0</accession>
<dbReference type="WBParaSite" id="ES5_v2.g21809.t1">
    <property type="protein sequence ID" value="ES5_v2.g21809.t1"/>
    <property type="gene ID" value="ES5_v2.g21809"/>
</dbReference>